<accession>A0A3D9EXM5</accession>
<dbReference type="InterPro" id="IPR010265">
    <property type="entry name" value="Phage_lambda_TipM"/>
</dbReference>
<protein>
    <submittedName>
        <fullName evidence="1">Phage-related protein</fullName>
    </submittedName>
</protein>
<comment type="caution">
    <text evidence="1">The sequence shown here is derived from an EMBL/GenBank/DDBJ whole genome shotgun (WGS) entry which is preliminary data.</text>
</comment>
<name>A0A3D9EXM5_ECTOL</name>
<dbReference type="EMBL" id="QRDL01000002">
    <property type="protein sequence ID" value="RED06995.1"/>
    <property type="molecule type" value="Genomic_DNA"/>
</dbReference>
<dbReference type="Pfam" id="PF05939">
    <property type="entry name" value="Phage_min_tail"/>
    <property type="match status" value="1"/>
</dbReference>
<proteinExistence type="predicted"/>
<dbReference type="AlphaFoldDB" id="A0A3D9EXM5"/>
<gene>
    <name evidence="1" type="ORF">DFO60_1501</name>
</gene>
<dbReference type="Proteomes" id="UP000256988">
    <property type="component" value="Unassembled WGS sequence"/>
</dbReference>
<evidence type="ECO:0000313" key="1">
    <source>
        <dbReference type="EMBL" id="RED06995.1"/>
    </source>
</evidence>
<sequence>MPETFTWRPDSRAAPDFQQRTRSAKFGDGYAQDAEDGLNTETQDWPLSFTGSKARIWEILLFLRDRKGTQTFYWTTPFGEKLLFKCKAYKPENIGGTTWRLSATFEQHFQP</sequence>
<evidence type="ECO:0000313" key="2">
    <source>
        <dbReference type="Proteomes" id="UP000256988"/>
    </source>
</evidence>
<reference evidence="1 2" key="1">
    <citation type="submission" date="2018-07" db="EMBL/GenBank/DDBJ databases">
        <title>Genome sequencing of rice bacterial endophytes.</title>
        <authorList>
            <person name="Venturi V."/>
        </authorList>
    </citation>
    <scope>NUCLEOTIDE SEQUENCE [LARGE SCALE GENOMIC DNA]</scope>
    <source>
        <strain evidence="1 2">AG1002</strain>
    </source>
</reference>
<organism evidence="1 2">
    <name type="scientific">Ectopseudomonas oleovorans</name>
    <name type="common">Pseudomonas oleovorans</name>
    <dbReference type="NCBI Taxonomy" id="301"/>
    <lineage>
        <taxon>Bacteria</taxon>
        <taxon>Pseudomonadati</taxon>
        <taxon>Pseudomonadota</taxon>
        <taxon>Gammaproteobacteria</taxon>
        <taxon>Pseudomonadales</taxon>
        <taxon>Pseudomonadaceae</taxon>
        <taxon>Ectopseudomonas</taxon>
    </lineage>
</organism>